<proteinExistence type="predicted"/>
<dbReference type="SUPFAM" id="SSF53850">
    <property type="entry name" value="Periplasmic binding protein-like II"/>
    <property type="match status" value="1"/>
</dbReference>
<dbReference type="Gene3D" id="3.40.190.10">
    <property type="entry name" value="Periplasmic binding protein-like II"/>
    <property type="match status" value="2"/>
</dbReference>
<protein>
    <submittedName>
        <fullName evidence="2">Uncharacterized protein</fullName>
    </submittedName>
</protein>
<dbReference type="AlphaFoldDB" id="A0AB35BWZ6"/>
<sequence length="324" mass="36301">MMKKIRSIAALCTLIFVPLHADELRNITVGYSDTLDITKEATNLVCFGFEADHPNNHCATQFVDSEVMWDRLMNNDIQIALMPEEVLIANQKQKRQPIIIAPLYQQYLLLVGSHDVTLESVASFRDRTIGVTDWATKEHRGKPLAKSLGLTEKDVYFPISNGLSQLSDLFCSFSIDGVMIMSNPSSALVRELTTSCDGQILSFTDDQIQKIIKSSLGLYPGTIPKGMYWRMPKDINTLRSRTFLVVNPTPDVTDAVLESLEHIEDEINLTTVRTNITPKTIVDTYDINPIKLHPLGQSMIEQMRENLAPKLPPVTEEAPPQSAE</sequence>
<dbReference type="Pfam" id="PF16868">
    <property type="entry name" value="NMT1_3"/>
    <property type="match status" value="1"/>
</dbReference>
<feature type="chain" id="PRO_5044349256" evidence="1">
    <location>
        <begin position="22"/>
        <end position="324"/>
    </location>
</feature>
<evidence type="ECO:0000313" key="3">
    <source>
        <dbReference type="Proteomes" id="UP000680020"/>
    </source>
</evidence>
<keyword evidence="1" id="KW-0732">Signal</keyword>
<gene>
    <name evidence="2" type="ORF">J7561_03535</name>
</gene>
<accession>A0AB35BWZ6</accession>
<feature type="signal peptide" evidence="1">
    <location>
        <begin position="1"/>
        <end position="21"/>
    </location>
</feature>
<reference evidence="2" key="1">
    <citation type="submission" date="2021-03" db="EMBL/GenBank/DDBJ databases">
        <title>Identification and antibiotic profiling of Wohlfahrtiimonas chitiniclastica, an underestimated human pathogen.</title>
        <authorList>
            <person name="Kopf A."/>
            <person name="Bunk B."/>
            <person name="Coldewey S."/>
            <person name="Gunzer F."/>
            <person name="Riedel T."/>
            <person name="Schroettner P."/>
        </authorList>
    </citation>
    <scope>NUCLEOTIDE SEQUENCE</scope>
    <source>
        <strain evidence="2">DSM 100917</strain>
    </source>
</reference>
<evidence type="ECO:0000313" key="2">
    <source>
        <dbReference type="EMBL" id="MBS7824274.1"/>
    </source>
</evidence>
<dbReference type="RefSeq" id="WP_063503207.1">
    <property type="nucleotide sequence ID" value="NZ_JAGIBT010000002.1"/>
</dbReference>
<dbReference type="InterPro" id="IPR011852">
    <property type="entry name" value="TRAP_TAXI"/>
</dbReference>
<organism evidence="2 3">
    <name type="scientific">Wohlfahrtiimonas chitiniclastica</name>
    <dbReference type="NCBI Taxonomy" id="400946"/>
    <lineage>
        <taxon>Bacteria</taxon>
        <taxon>Pseudomonadati</taxon>
        <taxon>Pseudomonadota</taxon>
        <taxon>Gammaproteobacteria</taxon>
        <taxon>Cardiobacteriales</taxon>
        <taxon>Ignatzschineriaceae</taxon>
        <taxon>Wohlfahrtiimonas</taxon>
    </lineage>
</organism>
<evidence type="ECO:0000256" key="1">
    <source>
        <dbReference type="SAM" id="SignalP"/>
    </source>
</evidence>
<name>A0AB35BWZ6_9GAMM</name>
<dbReference type="EMBL" id="JAGIBU010000002">
    <property type="protein sequence ID" value="MBS7824274.1"/>
    <property type="molecule type" value="Genomic_DNA"/>
</dbReference>
<dbReference type="Proteomes" id="UP000680020">
    <property type="component" value="Unassembled WGS sequence"/>
</dbReference>
<comment type="caution">
    <text evidence="2">The sequence shown here is derived from an EMBL/GenBank/DDBJ whole genome shotgun (WGS) entry which is preliminary data.</text>
</comment>